<keyword evidence="4 8" id="KW-0805">Transcription regulation</keyword>
<dbReference type="GO" id="GO:0009734">
    <property type="term" value="P:auxin-activated signaling pathway"/>
    <property type="evidence" value="ECO:0007669"/>
    <property type="project" value="UniProtKB-UniRule"/>
</dbReference>
<evidence type="ECO:0000313" key="12">
    <source>
        <dbReference type="Proteomes" id="UP000283530"/>
    </source>
</evidence>
<evidence type="ECO:0000256" key="9">
    <source>
        <dbReference type="SAM" id="MobiDB-lite"/>
    </source>
</evidence>
<evidence type="ECO:0000256" key="7">
    <source>
        <dbReference type="ARBA" id="ARBA00023294"/>
    </source>
</evidence>
<protein>
    <recommendedName>
        <fullName evidence="8">Auxin-responsive protein</fullName>
    </recommendedName>
</protein>
<keyword evidence="5 8" id="KW-0804">Transcription</keyword>
<dbReference type="InterPro" id="IPR003311">
    <property type="entry name" value="AUX_IAA"/>
</dbReference>
<dbReference type="Gene3D" id="3.10.20.90">
    <property type="entry name" value="Phosphatidylinositol 3-kinase Catalytic Subunit, Chain A, domain 1"/>
    <property type="match status" value="1"/>
</dbReference>
<organism evidence="11 12">
    <name type="scientific">Cinnamomum micranthum f. kanehirae</name>
    <dbReference type="NCBI Taxonomy" id="337451"/>
    <lineage>
        <taxon>Eukaryota</taxon>
        <taxon>Viridiplantae</taxon>
        <taxon>Streptophyta</taxon>
        <taxon>Embryophyta</taxon>
        <taxon>Tracheophyta</taxon>
        <taxon>Spermatophyta</taxon>
        <taxon>Magnoliopsida</taxon>
        <taxon>Magnoliidae</taxon>
        <taxon>Laurales</taxon>
        <taxon>Lauraceae</taxon>
        <taxon>Cinnamomum</taxon>
    </lineage>
</organism>
<dbReference type="AlphaFoldDB" id="A0A443PDN5"/>
<comment type="similarity">
    <text evidence="2 8">Belongs to the Aux/IAA family.</text>
</comment>
<dbReference type="InterPro" id="IPR053793">
    <property type="entry name" value="PB1-like"/>
</dbReference>
<evidence type="ECO:0000259" key="10">
    <source>
        <dbReference type="PROSITE" id="PS51745"/>
    </source>
</evidence>
<keyword evidence="12" id="KW-1185">Reference proteome</keyword>
<dbReference type="GO" id="GO:0006355">
    <property type="term" value="P:regulation of DNA-templated transcription"/>
    <property type="evidence" value="ECO:0007669"/>
    <property type="project" value="InterPro"/>
</dbReference>
<evidence type="ECO:0000256" key="6">
    <source>
        <dbReference type="ARBA" id="ARBA00023242"/>
    </source>
</evidence>
<keyword evidence="7 8" id="KW-0927">Auxin signaling pathway</keyword>
<dbReference type="STRING" id="337451.A0A443PDN5"/>
<dbReference type="SUPFAM" id="SSF54277">
    <property type="entry name" value="CAD &amp; PB1 domains"/>
    <property type="match status" value="1"/>
</dbReference>
<evidence type="ECO:0000313" key="11">
    <source>
        <dbReference type="EMBL" id="RWR88864.1"/>
    </source>
</evidence>
<evidence type="ECO:0000256" key="2">
    <source>
        <dbReference type="ARBA" id="ARBA00006728"/>
    </source>
</evidence>
<evidence type="ECO:0000256" key="3">
    <source>
        <dbReference type="ARBA" id="ARBA00022491"/>
    </source>
</evidence>
<dbReference type="GO" id="GO:0005634">
    <property type="term" value="C:nucleus"/>
    <property type="evidence" value="ECO:0007669"/>
    <property type="project" value="UniProtKB-SubCell"/>
</dbReference>
<dbReference type="EMBL" id="QPKB01000007">
    <property type="protein sequence ID" value="RWR88864.1"/>
    <property type="molecule type" value="Genomic_DNA"/>
</dbReference>
<evidence type="ECO:0000256" key="8">
    <source>
        <dbReference type="RuleBase" id="RU004549"/>
    </source>
</evidence>
<evidence type="ECO:0000256" key="4">
    <source>
        <dbReference type="ARBA" id="ARBA00023015"/>
    </source>
</evidence>
<comment type="subunit">
    <text evidence="8">Homodimers and heterodimers.</text>
</comment>
<feature type="compositionally biased region" description="Basic and acidic residues" evidence="9">
    <location>
        <begin position="46"/>
        <end position="66"/>
    </location>
</feature>
<comment type="function">
    <text evidence="8">Aux/IAA proteins are short-lived transcriptional factors that function as repressors of early auxin response genes at low auxin concentrations.</text>
</comment>
<proteinExistence type="inferred from homology"/>
<evidence type="ECO:0000256" key="5">
    <source>
        <dbReference type="ARBA" id="ARBA00023163"/>
    </source>
</evidence>
<name>A0A443PDN5_9MAGN</name>
<dbReference type="Pfam" id="PF02309">
    <property type="entry name" value="AUX_IAA"/>
    <property type="match status" value="1"/>
</dbReference>
<dbReference type="Proteomes" id="UP000283530">
    <property type="component" value="Unassembled WGS sequence"/>
</dbReference>
<accession>A0A443PDN5</accession>
<dbReference type="PANTHER" id="PTHR31734">
    <property type="entry name" value="AUXIN-RESPONSIVE PROTEIN IAA17"/>
    <property type="match status" value="1"/>
</dbReference>
<keyword evidence="3 8" id="KW-0678">Repressor</keyword>
<dbReference type="PANTHER" id="PTHR31734:SF8">
    <property type="entry name" value="AUXIN-RESPONSIVE PROTEIN IAA24"/>
    <property type="match status" value="1"/>
</dbReference>
<comment type="caution">
    <text evidence="11">The sequence shown here is derived from an EMBL/GenBank/DDBJ whole genome shotgun (WGS) entry which is preliminary data.</text>
</comment>
<feature type="region of interest" description="Disordered" evidence="9">
    <location>
        <begin position="17"/>
        <end position="74"/>
    </location>
</feature>
<comment type="subcellular location">
    <subcellularLocation>
        <location evidence="1 8">Nucleus</location>
    </subcellularLocation>
</comment>
<dbReference type="OrthoDB" id="1926344at2759"/>
<dbReference type="InterPro" id="IPR033389">
    <property type="entry name" value="AUX/IAA_dom"/>
</dbReference>
<gene>
    <name evidence="11" type="ORF">CKAN_01790600</name>
</gene>
<reference evidence="11 12" key="1">
    <citation type="journal article" date="2019" name="Nat. Plants">
        <title>Stout camphor tree genome fills gaps in understanding of flowering plant genome evolution.</title>
        <authorList>
            <person name="Chaw S.M."/>
            <person name="Liu Y.C."/>
            <person name="Wu Y.W."/>
            <person name="Wang H.Y."/>
            <person name="Lin C.I."/>
            <person name="Wu C.S."/>
            <person name="Ke H.M."/>
            <person name="Chang L.Y."/>
            <person name="Hsu C.Y."/>
            <person name="Yang H.T."/>
            <person name="Sudianto E."/>
            <person name="Hsu M.H."/>
            <person name="Wu K.P."/>
            <person name="Wang L.N."/>
            <person name="Leebens-Mack J.H."/>
            <person name="Tsai I.J."/>
        </authorList>
    </citation>
    <scope>NUCLEOTIDE SEQUENCE [LARGE SCALE GENOMIC DNA]</scope>
    <source>
        <strain evidence="12">cv. Chaw 1501</strain>
        <tissue evidence="11">Young leaves</tissue>
    </source>
</reference>
<sequence length="198" mass="22226">MESTAAATYETDLNLRATELRLGLPGTDSSEKSTTPPAPRGNKRALGGEECRSKSDHPMDDEKENCNEPPTKAQIVGWPPVRSFMKNSLQTRKMEAETSRIYVKVSMDGAPYLRKTDLKVYKNYPELLNALRDMFKCFNIGQFSDEEGYNGSGYTLTYEDKDGDWMLVGDVPWDMFISSCKRLRIMKGAEARGLGSDV</sequence>
<keyword evidence="6 8" id="KW-0539">Nucleus</keyword>
<evidence type="ECO:0000256" key="1">
    <source>
        <dbReference type="ARBA" id="ARBA00004123"/>
    </source>
</evidence>
<dbReference type="FunFam" id="3.10.20.90:FF:000078">
    <property type="entry name" value="Auxin-responsive protein"/>
    <property type="match status" value="1"/>
</dbReference>
<dbReference type="PROSITE" id="PS51745">
    <property type="entry name" value="PB1"/>
    <property type="match status" value="1"/>
</dbReference>
<feature type="domain" description="PB1" evidence="10">
    <location>
        <begin position="100"/>
        <end position="188"/>
    </location>
</feature>